<protein>
    <submittedName>
        <fullName evidence="1">Purine-nucleoside phosphorylase</fullName>
    </submittedName>
</protein>
<dbReference type="STRING" id="1813019.A2J15_04915"/>
<reference evidence="1 2" key="1">
    <citation type="submission" date="2018-08" db="EMBL/GenBank/DDBJ databases">
        <title>Survival mechanisms of Campylobacter hepaticus identified by genomic analysis and comparative transcriptomic analysis of in vivo and in vitro derived bacteria.</title>
        <authorList>
            <person name="Van T.T.H."/>
            <person name="Moore R.J."/>
        </authorList>
    </citation>
    <scope>NUCLEOTIDE SEQUENCE [LARGE SCALE GENOMIC DNA]</scope>
    <source>
        <strain evidence="1 2">54L</strain>
    </source>
</reference>
<dbReference type="GO" id="GO:0009116">
    <property type="term" value="P:nucleoside metabolic process"/>
    <property type="evidence" value="ECO:0007669"/>
    <property type="project" value="InterPro"/>
</dbReference>
<dbReference type="RefSeq" id="WP_124134419.1">
    <property type="nucleotide sequence ID" value="NZ_QURW01000008.1"/>
</dbReference>
<gene>
    <name evidence="1" type="ORF">DZD40_04030</name>
</gene>
<dbReference type="SUPFAM" id="SSF53167">
    <property type="entry name" value="Purine and uridine phosphorylases"/>
    <property type="match status" value="1"/>
</dbReference>
<accession>A0A424Z0K1</accession>
<evidence type="ECO:0000313" key="2">
    <source>
        <dbReference type="Proteomes" id="UP000286095"/>
    </source>
</evidence>
<organism evidence="1 2">
    <name type="scientific">Campylobacter hepaticus</name>
    <dbReference type="NCBI Taxonomy" id="1813019"/>
    <lineage>
        <taxon>Bacteria</taxon>
        <taxon>Pseudomonadati</taxon>
        <taxon>Campylobacterota</taxon>
        <taxon>Epsilonproteobacteria</taxon>
        <taxon>Campylobacterales</taxon>
        <taxon>Campylobacteraceae</taxon>
        <taxon>Campylobacter</taxon>
    </lineage>
</organism>
<dbReference type="InterPro" id="IPR035994">
    <property type="entry name" value="Nucleoside_phosphorylase_sf"/>
</dbReference>
<dbReference type="GO" id="GO:0003824">
    <property type="term" value="F:catalytic activity"/>
    <property type="evidence" value="ECO:0007669"/>
    <property type="project" value="InterPro"/>
</dbReference>
<dbReference type="EMBL" id="QURW01000008">
    <property type="protein sequence ID" value="RQD87718.1"/>
    <property type="molecule type" value="Genomic_DNA"/>
</dbReference>
<dbReference type="Proteomes" id="UP000286095">
    <property type="component" value="Unassembled WGS sequence"/>
</dbReference>
<name>A0A424Z0K1_9BACT</name>
<dbReference type="AlphaFoldDB" id="A0A424Z0K1"/>
<dbReference type="Gene3D" id="3.40.50.1580">
    <property type="entry name" value="Nucleoside phosphorylase domain"/>
    <property type="match status" value="1"/>
</dbReference>
<evidence type="ECO:0000313" key="1">
    <source>
        <dbReference type="EMBL" id="RQD87718.1"/>
    </source>
</evidence>
<sequence>MIVCAGGNENFSFAKPIGIGLVESAFHLTQLCLKEQVFNIIFIGTCGLYKEGKILEIYKSSHAFNIEFSQISHAFYTPAKNEIDITNKNVSRETIKINSSNYICQNSKAAKQFAKLGFFAENMEAFSVLSVAQNLGIEAECILCATNFCNENAHKDFIKNHEKAKEKLTNYLKEKHYI</sequence>
<comment type="caution">
    <text evidence="1">The sequence shown here is derived from an EMBL/GenBank/DDBJ whole genome shotgun (WGS) entry which is preliminary data.</text>
</comment>
<proteinExistence type="predicted"/>